<dbReference type="InterPro" id="IPR013154">
    <property type="entry name" value="ADH-like_N"/>
</dbReference>
<comment type="catalytic activity">
    <reaction evidence="8">
        <text>a primary alcohol + NAD(+) = an aldehyde + NADH + H(+)</text>
        <dbReference type="Rhea" id="RHEA:10736"/>
        <dbReference type="ChEBI" id="CHEBI:15378"/>
        <dbReference type="ChEBI" id="CHEBI:15734"/>
        <dbReference type="ChEBI" id="CHEBI:17478"/>
        <dbReference type="ChEBI" id="CHEBI:57540"/>
        <dbReference type="ChEBI" id="CHEBI:57945"/>
        <dbReference type="EC" id="1.1.1.1"/>
    </reaction>
</comment>
<dbReference type="EMBL" id="VSFF01000013">
    <property type="protein sequence ID" value="TYC09782.1"/>
    <property type="molecule type" value="Genomic_DNA"/>
</dbReference>
<feature type="domain" description="Enoyl reductase (ER)" evidence="9">
    <location>
        <begin position="25"/>
        <end position="359"/>
    </location>
</feature>
<evidence type="ECO:0000256" key="4">
    <source>
        <dbReference type="ARBA" id="ARBA00022723"/>
    </source>
</evidence>
<evidence type="ECO:0000256" key="6">
    <source>
        <dbReference type="ARBA" id="ARBA00023002"/>
    </source>
</evidence>
<dbReference type="SUPFAM" id="SSF51735">
    <property type="entry name" value="NAD(P)-binding Rossmann-fold domains"/>
    <property type="match status" value="1"/>
</dbReference>
<dbReference type="SUPFAM" id="SSF50129">
    <property type="entry name" value="GroES-like"/>
    <property type="match status" value="1"/>
</dbReference>
<dbReference type="OrthoDB" id="4190732at2"/>
<evidence type="ECO:0000256" key="7">
    <source>
        <dbReference type="ARBA" id="ARBA00049164"/>
    </source>
</evidence>
<keyword evidence="11" id="KW-1185">Reference proteome</keyword>
<dbReference type="SMART" id="SM00829">
    <property type="entry name" value="PKS_ER"/>
    <property type="match status" value="1"/>
</dbReference>
<comment type="cofactor">
    <cofactor evidence="1">
        <name>Zn(2+)</name>
        <dbReference type="ChEBI" id="CHEBI:29105"/>
    </cofactor>
</comment>
<evidence type="ECO:0000256" key="8">
    <source>
        <dbReference type="ARBA" id="ARBA00049243"/>
    </source>
</evidence>
<comment type="similarity">
    <text evidence="2">Belongs to the zinc-containing alcohol dehydrogenase family.</text>
</comment>
<dbReference type="InterPro" id="IPR011032">
    <property type="entry name" value="GroES-like_sf"/>
</dbReference>
<keyword evidence="4" id="KW-0479">Metal-binding</keyword>
<dbReference type="Pfam" id="PF00107">
    <property type="entry name" value="ADH_zinc_N"/>
    <property type="match status" value="1"/>
</dbReference>
<name>A0A5D0TWP5_9ACTN</name>
<protein>
    <recommendedName>
        <fullName evidence="3">alcohol dehydrogenase</fullName>
        <ecNumber evidence="3">1.1.1.1</ecNumber>
    </recommendedName>
</protein>
<reference evidence="10 11" key="1">
    <citation type="submission" date="2019-08" db="EMBL/GenBank/DDBJ databases">
        <title>Actinomadura sp. nov. CYP1-5 isolated from mountain soil.</title>
        <authorList>
            <person name="Songsumanus A."/>
            <person name="Kuncharoen N."/>
            <person name="Kudo T."/>
            <person name="Yuki M."/>
            <person name="Igarashi Y."/>
            <person name="Tanasupawat S."/>
        </authorList>
    </citation>
    <scope>NUCLEOTIDE SEQUENCE [LARGE SCALE GENOMIC DNA]</scope>
    <source>
        <strain evidence="10 11">GKU157</strain>
    </source>
</reference>
<evidence type="ECO:0000256" key="5">
    <source>
        <dbReference type="ARBA" id="ARBA00022833"/>
    </source>
</evidence>
<accession>A0A5D0TWP5</accession>
<comment type="caution">
    <text evidence="10">The sequence shown here is derived from an EMBL/GenBank/DDBJ whole genome shotgun (WGS) entry which is preliminary data.</text>
</comment>
<dbReference type="PANTHER" id="PTHR42940:SF8">
    <property type="entry name" value="VACUOLAR PROTEIN SORTING-ASSOCIATED PROTEIN 11"/>
    <property type="match status" value="1"/>
</dbReference>
<dbReference type="Gene3D" id="3.90.180.10">
    <property type="entry name" value="Medium-chain alcohol dehydrogenases, catalytic domain"/>
    <property type="match status" value="1"/>
</dbReference>
<dbReference type="InterPro" id="IPR013149">
    <property type="entry name" value="ADH-like_C"/>
</dbReference>
<dbReference type="Proteomes" id="UP000322634">
    <property type="component" value="Unassembled WGS sequence"/>
</dbReference>
<gene>
    <name evidence="10" type="ORF">FXF65_32155</name>
</gene>
<dbReference type="GO" id="GO:0046872">
    <property type="term" value="F:metal ion binding"/>
    <property type="evidence" value="ECO:0007669"/>
    <property type="project" value="UniProtKB-KW"/>
</dbReference>
<sequence>MSAKHRRRARRGARPVKAVLLTGFGSPDVLRAGELPTPEPGPEEVRVRVRAVAVARTKDVATRAGRPPFGPLIRRFPHVLGTEHAGVVDAAGPGVSPALVGRRVGVSAILPCRECRACRRGREEACPSLGLIGVHRPGSYAEYCVAPATGVHVLPDDVSDPEAASLAANGPVARAQLDAGDVREGSTVLVVGASGSLGSTVAALAAYRGATVIGVGRASRRPDGLTGLPIAAALDATADLADHIREATDGEGVDCVIDNLGVPALWKAYRPALATMGRIVVSGAIEHDPVPLQLLPFYLRSQSLIGVRTGNRRQIAALWQDVRTGFRPPPSHLHQLPWTDAPLAHRQIEDGTAHGQTILEIP</sequence>
<evidence type="ECO:0000259" key="9">
    <source>
        <dbReference type="SMART" id="SM00829"/>
    </source>
</evidence>
<dbReference type="GO" id="GO:0005737">
    <property type="term" value="C:cytoplasm"/>
    <property type="evidence" value="ECO:0007669"/>
    <property type="project" value="TreeGrafter"/>
</dbReference>
<dbReference type="InterPro" id="IPR036291">
    <property type="entry name" value="NAD(P)-bd_dom_sf"/>
</dbReference>
<dbReference type="EC" id="1.1.1.1" evidence="3"/>
<dbReference type="GO" id="GO:0004022">
    <property type="term" value="F:alcohol dehydrogenase (NAD+) activity"/>
    <property type="evidence" value="ECO:0007669"/>
    <property type="project" value="UniProtKB-EC"/>
</dbReference>
<organism evidence="10 11">
    <name type="scientific">Actinomadura syzygii</name>
    <dbReference type="NCBI Taxonomy" id="1427538"/>
    <lineage>
        <taxon>Bacteria</taxon>
        <taxon>Bacillati</taxon>
        <taxon>Actinomycetota</taxon>
        <taxon>Actinomycetes</taxon>
        <taxon>Streptosporangiales</taxon>
        <taxon>Thermomonosporaceae</taxon>
        <taxon>Actinomadura</taxon>
    </lineage>
</organism>
<comment type="catalytic activity">
    <reaction evidence="7">
        <text>a secondary alcohol + NAD(+) = a ketone + NADH + H(+)</text>
        <dbReference type="Rhea" id="RHEA:10740"/>
        <dbReference type="ChEBI" id="CHEBI:15378"/>
        <dbReference type="ChEBI" id="CHEBI:17087"/>
        <dbReference type="ChEBI" id="CHEBI:35681"/>
        <dbReference type="ChEBI" id="CHEBI:57540"/>
        <dbReference type="ChEBI" id="CHEBI:57945"/>
        <dbReference type="EC" id="1.1.1.1"/>
    </reaction>
</comment>
<dbReference type="PANTHER" id="PTHR42940">
    <property type="entry name" value="ALCOHOL DEHYDROGENASE 1-RELATED"/>
    <property type="match status" value="1"/>
</dbReference>
<evidence type="ECO:0000313" key="11">
    <source>
        <dbReference type="Proteomes" id="UP000322634"/>
    </source>
</evidence>
<dbReference type="RefSeq" id="WP_148353832.1">
    <property type="nucleotide sequence ID" value="NZ_JBHSBF010000018.1"/>
</dbReference>
<keyword evidence="6" id="KW-0560">Oxidoreductase</keyword>
<evidence type="ECO:0000256" key="3">
    <source>
        <dbReference type="ARBA" id="ARBA00013190"/>
    </source>
</evidence>
<dbReference type="InterPro" id="IPR020843">
    <property type="entry name" value="ER"/>
</dbReference>
<evidence type="ECO:0000313" key="10">
    <source>
        <dbReference type="EMBL" id="TYC09782.1"/>
    </source>
</evidence>
<evidence type="ECO:0000256" key="2">
    <source>
        <dbReference type="ARBA" id="ARBA00008072"/>
    </source>
</evidence>
<evidence type="ECO:0000256" key="1">
    <source>
        <dbReference type="ARBA" id="ARBA00001947"/>
    </source>
</evidence>
<proteinExistence type="inferred from homology"/>
<dbReference type="Pfam" id="PF08240">
    <property type="entry name" value="ADH_N"/>
    <property type="match status" value="1"/>
</dbReference>
<keyword evidence="5" id="KW-0862">Zinc</keyword>
<dbReference type="AlphaFoldDB" id="A0A5D0TWP5"/>